<dbReference type="AlphaFoldDB" id="A0A8S9SPA4"/>
<protein>
    <recommendedName>
        <fullName evidence="4">AMP-dependent synthetase/ligase domain-containing protein</fullName>
    </recommendedName>
</protein>
<evidence type="ECO:0000313" key="2">
    <source>
        <dbReference type="EMBL" id="KAF3603511.1"/>
    </source>
</evidence>
<feature type="transmembrane region" description="Helical" evidence="1">
    <location>
        <begin position="55"/>
        <end position="77"/>
    </location>
</feature>
<gene>
    <name evidence="2" type="ORF">F2Q69_00037274</name>
</gene>
<dbReference type="SUPFAM" id="SSF56801">
    <property type="entry name" value="Acetyl-CoA synthetase-like"/>
    <property type="match status" value="1"/>
</dbReference>
<sequence length="84" mass="8970">MRLQHKSGFCNPLPLPAHPTLNITTFISSQPHRGTTAFIDAATDHVVLILSPNSIYFPVVSLAVMSLGAVVTTANTLNTAGERQ</sequence>
<comment type="caution">
    <text evidence="2">The sequence shown here is derived from an EMBL/GenBank/DDBJ whole genome shotgun (WGS) entry which is preliminary data.</text>
</comment>
<dbReference type="EMBL" id="QGKX02000004">
    <property type="protein sequence ID" value="KAF3603511.1"/>
    <property type="molecule type" value="Genomic_DNA"/>
</dbReference>
<evidence type="ECO:0000313" key="3">
    <source>
        <dbReference type="Proteomes" id="UP000712600"/>
    </source>
</evidence>
<keyword evidence="1" id="KW-0472">Membrane</keyword>
<organism evidence="2 3">
    <name type="scientific">Brassica cretica</name>
    <name type="common">Mustard</name>
    <dbReference type="NCBI Taxonomy" id="69181"/>
    <lineage>
        <taxon>Eukaryota</taxon>
        <taxon>Viridiplantae</taxon>
        <taxon>Streptophyta</taxon>
        <taxon>Embryophyta</taxon>
        <taxon>Tracheophyta</taxon>
        <taxon>Spermatophyta</taxon>
        <taxon>Magnoliopsida</taxon>
        <taxon>eudicotyledons</taxon>
        <taxon>Gunneridae</taxon>
        <taxon>Pentapetalae</taxon>
        <taxon>rosids</taxon>
        <taxon>malvids</taxon>
        <taxon>Brassicales</taxon>
        <taxon>Brassicaceae</taxon>
        <taxon>Brassiceae</taxon>
        <taxon>Brassica</taxon>
    </lineage>
</organism>
<evidence type="ECO:0000256" key="1">
    <source>
        <dbReference type="SAM" id="Phobius"/>
    </source>
</evidence>
<proteinExistence type="predicted"/>
<name>A0A8S9SPA4_BRACR</name>
<accession>A0A8S9SPA4</accession>
<keyword evidence="1" id="KW-0812">Transmembrane</keyword>
<dbReference type="Proteomes" id="UP000712600">
    <property type="component" value="Unassembled WGS sequence"/>
</dbReference>
<dbReference type="Gene3D" id="3.40.50.980">
    <property type="match status" value="1"/>
</dbReference>
<reference evidence="2" key="1">
    <citation type="submission" date="2019-12" db="EMBL/GenBank/DDBJ databases">
        <title>Genome sequencing and annotation of Brassica cretica.</title>
        <authorList>
            <person name="Studholme D.J."/>
            <person name="Sarris P."/>
        </authorList>
    </citation>
    <scope>NUCLEOTIDE SEQUENCE</scope>
    <source>
        <strain evidence="2">PFS-109/04</strain>
        <tissue evidence="2">Leaf</tissue>
    </source>
</reference>
<keyword evidence="1" id="KW-1133">Transmembrane helix</keyword>
<evidence type="ECO:0008006" key="4">
    <source>
        <dbReference type="Google" id="ProtNLM"/>
    </source>
</evidence>